<sequence length="35" mass="4258">MEKNNMRYYLEIKELIKGFLSFLNFFSRSTHVVDS</sequence>
<protein>
    <submittedName>
        <fullName evidence="1">Uncharacterized protein</fullName>
    </submittedName>
</protein>
<name>A0A0A9HD14_ARUDO</name>
<evidence type="ECO:0000313" key="1">
    <source>
        <dbReference type="EMBL" id="JAE30813.1"/>
    </source>
</evidence>
<reference evidence="1" key="1">
    <citation type="submission" date="2014-09" db="EMBL/GenBank/DDBJ databases">
        <authorList>
            <person name="Magalhaes I.L.F."/>
            <person name="Oliveira U."/>
            <person name="Santos F.R."/>
            <person name="Vidigal T.H.D.A."/>
            <person name="Brescovit A.D."/>
            <person name="Santos A.J."/>
        </authorList>
    </citation>
    <scope>NUCLEOTIDE SEQUENCE</scope>
    <source>
        <tissue evidence="1">Shoot tissue taken approximately 20 cm above the soil surface</tissue>
    </source>
</reference>
<proteinExistence type="predicted"/>
<dbReference type="AlphaFoldDB" id="A0A0A9HD14"/>
<reference evidence="1" key="2">
    <citation type="journal article" date="2015" name="Data Brief">
        <title>Shoot transcriptome of the giant reed, Arundo donax.</title>
        <authorList>
            <person name="Barrero R.A."/>
            <person name="Guerrero F.D."/>
            <person name="Moolhuijzen P."/>
            <person name="Goolsby J.A."/>
            <person name="Tidwell J."/>
            <person name="Bellgard S.E."/>
            <person name="Bellgard M.I."/>
        </authorList>
    </citation>
    <scope>NUCLEOTIDE SEQUENCE</scope>
    <source>
        <tissue evidence="1">Shoot tissue taken approximately 20 cm above the soil surface</tissue>
    </source>
</reference>
<accession>A0A0A9HD14</accession>
<organism evidence="1">
    <name type="scientific">Arundo donax</name>
    <name type="common">Giant reed</name>
    <name type="synonym">Donax arundinaceus</name>
    <dbReference type="NCBI Taxonomy" id="35708"/>
    <lineage>
        <taxon>Eukaryota</taxon>
        <taxon>Viridiplantae</taxon>
        <taxon>Streptophyta</taxon>
        <taxon>Embryophyta</taxon>
        <taxon>Tracheophyta</taxon>
        <taxon>Spermatophyta</taxon>
        <taxon>Magnoliopsida</taxon>
        <taxon>Liliopsida</taxon>
        <taxon>Poales</taxon>
        <taxon>Poaceae</taxon>
        <taxon>PACMAD clade</taxon>
        <taxon>Arundinoideae</taxon>
        <taxon>Arundineae</taxon>
        <taxon>Arundo</taxon>
    </lineage>
</organism>
<dbReference type="EMBL" id="GBRH01167083">
    <property type="protein sequence ID" value="JAE30813.1"/>
    <property type="molecule type" value="Transcribed_RNA"/>
</dbReference>